<feature type="transmembrane region" description="Helical" evidence="1">
    <location>
        <begin position="190"/>
        <end position="209"/>
    </location>
</feature>
<dbReference type="InterPro" id="IPR025333">
    <property type="entry name" value="DUF4239"/>
</dbReference>
<evidence type="ECO:0000313" key="2">
    <source>
        <dbReference type="EMBL" id="CAG4887104.1"/>
    </source>
</evidence>
<evidence type="ECO:0000256" key="1">
    <source>
        <dbReference type="SAM" id="Phobius"/>
    </source>
</evidence>
<dbReference type="Proteomes" id="UP000789704">
    <property type="component" value="Unassembled WGS sequence"/>
</dbReference>
<feature type="transmembrane region" description="Helical" evidence="1">
    <location>
        <begin position="14"/>
        <end position="33"/>
    </location>
</feature>
<accession>A0A9N8X083</accession>
<evidence type="ECO:0000313" key="3">
    <source>
        <dbReference type="Proteomes" id="UP000789704"/>
    </source>
</evidence>
<keyword evidence="3" id="KW-1185">Reference proteome</keyword>
<feature type="transmembrane region" description="Helical" evidence="1">
    <location>
        <begin position="54"/>
        <end position="71"/>
    </location>
</feature>
<organism evidence="2 3">
    <name type="scientific">Paraburkholderia saeva</name>
    <dbReference type="NCBI Taxonomy" id="2777537"/>
    <lineage>
        <taxon>Bacteria</taxon>
        <taxon>Pseudomonadati</taxon>
        <taxon>Pseudomonadota</taxon>
        <taxon>Betaproteobacteria</taxon>
        <taxon>Burkholderiales</taxon>
        <taxon>Burkholderiaceae</taxon>
        <taxon>Paraburkholderia</taxon>
    </lineage>
</organism>
<dbReference type="RefSeq" id="WP_228874414.1">
    <property type="nucleotide sequence ID" value="NZ_CAJQYZ010000001.1"/>
</dbReference>
<keyword evidence="1" id="KW-1133">Transmembrane helix</keyword>
<evidence type="ECO:0008006" key="4">
    <source>
        <dbReference type="Google" id="ProtNLM"/>
    </source>
</evidence>
<name>A0A9N8X083_9BURK</name>
<sequence>MIWLINAVAHLPDIVILAVGGISTAVTAVGIAVGIRKMIERNAQVQSRSALADVVHASLLAFVVFVMSNVLSDVRANLSKAEDTVLREASIITRVNRDLKLIGSPSAQGARRDLQRYVQNASTRDWKTLSREVPALSVEADADLDKVASDIQAIAFDNPAFASSLSSSMYDLETVRQLRLENAMGTVPQVFWWVISVFLLAAMIMNGRFEMTRRDKVIVAVHSRSCRMT</sequence>
<dbReference type="Pfam" id="PF14023">
    <property type="entry name" value="Bestrophin-like"/>
    <property type="match status" value="1"/>
</dbReference>
<protein>
    <recommendedName>
        <fullName evidence="4">DUF4239 domain-containing protein</fullName>
    </recommendedName>
</protein>
<gene>
    <name evidence="2" type="ORF">LMG31841_00338</name>
</gene>
<dbReference type="AlphaFoldDB" id="A0A9N8X083"/>
<comment type="caution">
    <text evidence="2">The sequence shown here is derived from an EMBL/GenBank/DDBJ whole genome shotgun (WGS) entry which is preliminary data.</text>
</comment>
<reference evidence="2" key="1">
    <citation type="submission" date="2021-04" db="EMBL/GenBank/DDBJ databases">
        <authorList>
            <person name="Vanwijnsberghe S."/>
        </authorList>
    </citation>
    <scope>NUCLEOTIDE SEQUENCE</scope>
    <source>
        <strain evidence="2">LMG 31841</strain>
    </source>
</reference>
<keyword evidence="1" id="KW-0812">Transmembrane</keyword>
<proteinExistence type="predicted"/>
<dbReference type="EMBL" id="CAJQZC010000001">
    <property type="protein sequence ID" value="CAG4887104.1"/>
    <property type="molecule type" value="Genomic_DNA"/>
</dbReference>
<keyword evidence="1" id="KW-0472">Membrane</keyword>